<comment type="subunit">
    <text evidence="8">Monomer.</text>
</comment>
<comment type="caution">
    <text evidence="9">The sequence shown here is derived from an EMBL/GenBank/DDBJ whole genome shotgun (WGS) entry which is preliminary data.</text>
</comment>
<dbReference type="SUPFAM" id="SSF103365">
    <property type="entry name" value="Hypothetical protein PH1602"/>
    <property type="match status" value="1"/>
</dbReference>
<organism evidence="9 10">
    <name type="scientific">Actinomadura rugatobispora</name>
    <dbReference type="NCBI Taxonomy" id="1994"/>
    <lineage>
        <taxon>Bacteria</taxon>
        <taxon>Bacillati</taxon>
        <taxon>Actinomycetota</taxon>
        <taxon>Actinomycetes</taxon>
        <taxon>Streptosporangiales</taxon>
        <taxon>Thermomonosporaceae</taxon>
        <taxon>Actinomadura</taxon>
    </lineage>
</organism>
<evidence type="ECO:0000256" key="1">
    <source>
        <dbReference type="ARBA" id="ARBA00022598"/>
    </source>
</evidence>
<keyword evidence="4" id="KW-0692">RNA repair</keyword>
<keyword evidence="1 8" id="KW-0436">Ligase</keyword>
<dbReference type="PANTHER" id="PTHR11118">
    <property type="entry name" value="RNA-SPLICING LIGASE RTCB HOMOLOG"/>
    <property type="match status" value="1"/>
</dbReference>
<dbReference type="InterPro" id="IPR001233">
    <property type="entry name" value="RtcB"/>
</dbReference>
<dbReference type="Gene3D" id="3.90.1860.10">
    <property type="entry name" value="tRNA-splicing ligase RtcB"/>
    <property type="match status" value="1"/>
</dbReference>
<keyword evidence="3" id="KW-0547">Nucleotide-binding</keyword>
<reference evidence="10" key="1">
    <citation type="journal article" date="2019" name="Int. J. Syst. Evol. Microbiol.">
        <title>The Global Catalogue of Microorganisms (GCM) 10K type strain sequencing project: providing services to taxonomists for standard genome sequencing and annotation.</title>
        <authorList>
            <consortium name="The Broad Institute Genomics Platform"/>
            <consortium name="The Broad Institute Genome Sequencing Center for Infectious Disease"/>
            <person name="Wu L."/>
            <person name="Ma J."/>
        </authorList>
    </citation>
    <scope>NUCLEOTIDE SEQUENCE [LARGE SCALE GENOMIC DNA]</scope>
    <source>
        <strain evidence="10">KCTC 42087</strain>
    </source>
</reference>
<evidence type="ECO:0000313" key="10">
    <source>
        <dbReference type="Proteomes" id="UP001596074"/>
    </source>
</evidence>
<keyword evidence="5" id="KW-0342">GTP-binding</keyword>
<keyword evidence="10" id="KW-1185">Reference proteome</keyword>
<dbReference type="EC" id="6.5.1.-" evidence="8"/>
<accession>A0ABW0ZVL5</accession>
<comment type="catalytic activity">
    <reaction evidence="7">
        <text>a 3'-end 3'-phospho-ribonucleotide-RNA + a 5'-end dephospho-ribonucleoside-RNA + GTP = a ribonucleotidyl-ribonucleotide-RNA + GMP + diphosphate</text>
        <dbReference type="Rhea" id="RHEA:68076"/>
        <dbReference type="Rhea" id="RHEA-COMP:10463"/>
        <dbReference type="Rhea" id="RHEA-COMP:13936"/>
        <dbReference type="Rhea" id="RHEA-COMP:17355"/>
        <dbReference type="ChEBI" id="CHEBI:33019"/>
        <dbReference type="ChEBI" id="CHEBI:37565"/>
        <dbReference type="ChEBI" id="CHEBI:58115"/>
        <dbReference type="ChEBI" id="CHEBI:83062"/>
        <dbReference type="ChEBI" id="CHEBI:138284"/>
        <dbReference type="ChEBI" id="CHEBI:173118"/>
        <dbReference type="EC" id="6.5.1.8"/>
    </reaction>
</comment>
<dbReference type="Pfam" id="PF01139">
    <property type="entry name" value="RtcB"/>
    <property type="match status" value="1"/>
</dbReference>
<dbReference type="GO" id="GO:0170057">
    <property type="term" value="F:RNA ligase (GTP) activity"/>
    <property type="evidence" value="ECO:0007669"/>
    <property type="project" value="UniProtKB-EC"/>
</dbReference>
<gene>
    <name evidence="8" type="primary">rtcB</name>
    <name evidence="9" type="ORF">ACFPZN_16710</name>
</gene>
<name>A0ABW0ZVL5_9ACTN</name>
<dbReference type="Proteomes" id="UP001596074">
    <property type="component" value="Unassembled WGS sequence"/>
</dbReference>
<evidence type="ECO:0000256" key="4">
    <source>
        <dbReference type="ARBA" id="ARBA00022800"/>
    </source>
</evidence>
<evidence type="ECO:0000313" key="9">
    <source>
        <dbReference type="EMBL" id="MFC5747271.1"/>
    </source>
</evidence>
<evidence type="ECO:0000256" key="6">
    <source>
        <dbReference type="ARBA" id="ARBA00023211"/>
    </source>
</evidence>
<protein>
    <recommendedName>
        <fullName evidence="8">tRNA-splicing ligase RtcB</fullName>
        <ecNumber evidence="8">6.5.1.-</ecNumber>
    </recommendedName>
</protein>
<evidence type="ECO:0000256" key="8">
    <source>
        <dbReference type="RuleBase" id="RU371113"/>
    </source>
</evidence>
<keyword evidence="6 8" id="KW-0464">Manganese</keyword>
<dbReference type="EMBL" id="JBHSON010000020">
    <property type="protein sequence ID" value="MFC5747271.1"/>
    <property type="molecule type" value="Genomic_DNA"/>
</dbReference>
<evidence type="ECO:0000256" key="5">
    <source>
        <dbReference type="ARBA" id="ARBA00023134"/>
    </source>
</evidence>
<dbReference type="InterPro" id="IPR036025">
    <property type="entry name" value="RtcB-like_sf"/>
</dbReference>
<keyword evidence="2 8" id="KW-0479">Metal-binding</keyword>
<evidence type="ECO:0000256" key="7">
    <source>
        <dbReference type="ARBA" id="ARBA00047746"/>
    </source>
</evidence>
<evidence type="ECO:0000256" key="2">
    <source>
        <dbReference type="ARBA" id="ARBA00022723"/>
    </source>
</evidence>
<comment type="similarity">
    <text evidence="8">Belongs to the RtcB family.</text>
</comment>
<dbReference type="RefSeq" id="WP_378282886.1">
    <property type="nucleotide sequence ID" value="NZ_JBHSON010000020.1"/>
</dbReference>
<sequence length="526" mass="55622">MHARQDHRLERVDDHWLRLPNRWDIPVEICAGPDVPLEPAAVDEVLSVLETAETLERLAEATPGYDGPAPRIARLALTPDFHKGAGIPIGTVVETEHALIPQAVGNDVNCGMRLEVTSLDVDAVRPRLDALERRFRHLYFEGGRRIALTPVQREALLRDGLPGLLLAPGPARWPGLRPGDADDSVDRAHACAFPARTAAAFADWIGSAGGASGEPSNDGIIGGIGGGNHFVELQYVARVHDASAAHAWGLAPGTVVTMAHSGSLSPGHQAGGTALDLLRAGWPAGLPRPRNGIMPFLPDRRPEADAARRRYLDAFGNAANFALGNRFFLSLTMRAGLAAECGEPDARPLYDAPHNLFWQHGGGQDGGQGGGTDGDLAHGRVVHRKGATPAGGHADTVGGPFAMWGEPVIVPGSMGAASFVLRGLGEPRTLGSACHGAGRRVPRGASARANDAELEAFLREFRVVTPLDHRDPVVARRADVMAAWRRDLKQEAPWAYKDIGPVVAGLAGGGVAVPVAELRPLLTVKG</sequence>
<proteinExistence type="inferred from homology"/>
<comment type="cofactor">
    <cofactor evidence="8">
        <name>Mn(2+)</name>
        <dbReference type="ChEBI" id="CHEBI:29035"/>
    </cofactor>
    <text evidence="8">Binds 2 manganese ions per subunit.</text>
</comment>
<evidence type="ECO:0000256" key="3">
    <source>
        <dbReference type="ARBA" id="ARBA00022741"/>
    </source>
</evidence>
<dbReference type="PANTHER" id="PTHR11118:SF1">
    <property type="entry name" value="RNA-SPLICING LIGASE RTCB HOMOLOG"/>
    <property type="match status" value="1"/>
</dbReference>